<comment type="caution">
    <text evidence="1">The sequence shown here is derived from an EMBL/GenBank/DDBJ whole genome shotgun (WGS) entry which is preliminary data.</text>
</comment>
<dbReference type="EMBL" id="PQIB02000014">
    <property type="protein sequence ID" value="RLM70027.1"/>
    <property type="molecule type" value="Genomic_DNA"/>
</dbReference>
<keyword evidence="2" id="KW-1185">Reference proteome</keyword>
<dbReference type="PANTHER" id="PTHR46328:SF30">
    <property type="entry name" value="OS04G0641500 PROTEIN"/>
    <property type="match status" value="1"/>
</dbReference>
<evidence type="ECO:0008006" key="3">
    <source>
        <dbReference type="Google" id="ProtNLM"/>
    </source>
</evidence>
<reference evidence="2" key="1">
    <citation type="journal article" date="2019" name="Nat. Commun.">
        <title>The genome of broomcorn millet.</title>
        <authorList>
            <person name="Zou C."/>
            <person name="Miki D."/>
            <person name="Li D."/>
            <person name="Tang Q."/>
            <person name="Xiao L."/>
            <person name="Rajput S."/>
            <person name="Deng P."/>
            <person name="Jia W."/>
            <person name="Huang R."/>
            <person name="Zhang M."/>
            <person name="Sun Y."/>
            <person name="Hu J."/>
            <person name="Fu X."/>
            <person name="Schnable P.S."/>
            <person name="Li F."/>
            <person name="Zhang H."/>
            <person name="Feng B."/>
            <person name="Zhu X."/>
            <person name="Liu R."/>
            <person name="Schnable J.C."/>
            <person name="Zhu J.-K."/>
            <person name="Zhang H."/>
        </authorList>
    </citation>
    <scope>NUCLEOTIDE SEQUENCE [LARGE SCALE GENOMIC DNA]</scope>
</reference>
<dbReference type="PANTHER" id="PTHR46328">
    <property type="entry name" value="FAR-RED IMPAIRED RESPONSIVE (FAR1) FAMILY PROTEIN-RELATED"/>
    <property type="match status" value="1"/>
</dbReference>
<dbReference type="OrthoDB" id="696946at2759"/>
<evidence type="ECO:0000313" key="2">
    <source>
        <dbReference type="Proteomes" id="UP000275267"/>
    </source>
</evidence>
<dbReference type="AlphaFoldDB" id="A0A3L6Q231"/>
<evidence type="ECO:0000313" key="1">
    <source>
        <dbReference type="EMBL" id="RLM70027.1"/>
    </source>
</evidence>
<name>A0A3L6Q231_PANMI</name>
<proteinExistence type="predicted"/>
<organism evidence="1 2">
    <name type="scientific">Panicum miliaceum</name>
    <name type="common">Proso millet</name>
    <name type="synonym">Broomcorn millet</name>
    <dbReference type="NCBI Taxonomy" id="4540"/>
    <lineage>
        <taxon>Eukaryota</taxon>
        <taxon>Viridiplantae</taxon>
        <taxon>Streptophyta</taxon>
        <taxon>Embryophyta</taxon>
        <taxon>Tracheophyta</taxon>
        <taxon>Spermatophyta</taxon>
        <taxon>Magnoliopsida</taxon>
        <taxon>Liliopsida</taxon>
        <taxon>Poales</taxon>
        <taxon>Poaceae</taxon>
        <taxon>PACMAD clade</taxon>
        <taxon>Panicoideae</taxon>
        <taxon>Panicodae</taxon>
        <taxon>Paniceae</taxon>
        <taxon>Panicinae</taxon>
        <taxon>Panicum</taxon>
        <taxon>Panicum sect. Panicum</taxon>
    </lineage>
</organism>
<gene>
    <name evidence="1" type="ORF">C2845_PM17G06130</name>
</gene>
<protein>
    <recommendedName>
        <fullName evidence="3">Protein FAR1-RELATED SEQUENCE</fullName>
    </recommendedName>
</protein>
<sequence>MDLNELPSDANPTYCTQAVADGGGGAVHDIEAAPDQQSVAAIGGGGATHVGNLGAVANDLTEDVPTNADSSQIVEVEEIWSTPPVPYTGQTFATKQEAREFYNLYAKRIGFSIRTGTSPL</sequence>
<accession>A0A3L6Q231</accession>
<dbReference type="Proteomes" id="UP000275267">
    <property type="component" value="Unassembled WGS sequence"/>
</dbReference>